<dbReference type="PANTHER" id="PTHR43316">
    <property type="entry name" value="HYDROLASE, HALOACID DELAHOGENASE-RELATED"/>
    <property type="match status" value="1"/>
</dbReference>
<dbReference type="Proteomes" id="UP001501563">
    <property type="component" value="Unassembled WGS sequence"/>
</dbReference>
<accession>A0ABP7KVJ0</accession>
<reference evidence="4" key="1">
    <citation type="journal article" date="2019" name="Int. J. Syst. Evol. Microbiol.">
        <title>The Global Catalogue of Microorganisms (GCM) 10K type strain sequencing project: providing services to taxonomists for standard genome sequencing and annotation.</title>
        <authorList>
            <consortium name="The Broad Institute Genomics Platform"/>
            <consortium name="The Broad Institute Genome Sequencing Center for Infectious Disease"/>
            <person name="Wu L."/>
            <person name="Ma J."/>
        </authorList>
    </citation>
    <scope>NUCLEOTIDE SEQUENCE [LARGE SCALE GENOMIC DNA]</scope>
    <source>
        <strain evidence="4">JCM 16578</strain>
    </source>
</reference>
<organism evidence="3 4">
    <name type="scientific">Streptomyces lannensis</name>
    <dbReference type="NCBI Taxonomy" id="766498"/>
    <lineage>
        <taxon>Bacteria</taxon>
        <taxon>Bacillati</taxon>
        <taxon>Actinomycetota</taxon>
        <taxon>Actinomycetes</taxon>
        <taxon>Kitasatosporales</taxon>
        <taxon>Streptomycetaceae</taxon>
        <taxon>Streptomyces</taxon>
    </lineage>
</organism>
<evidence type="ECO:0000256" key="1">
    <source>
        <dbReference type="ARBA" id="ARBA00008106"/>
    </source>
</evidence>
<dbReference type="CDD" id="cd02588">
    <property type="entry name" value="HAD_L2-DEX"/>
    <property type="match status" value="1"/>
</dbReference>
<gene>
    <name evidence="3" type="ORF">GCM10022207_64320</name>
</gene>
<protein>
    <recommendedName>
        <fullName evidence="5">Haloacid dehalogenase</fullName>
    </recommendedName>
</protein>
<comment type="similarity">
    <text evidence="1">Belongs to the HAD-like hydrolase superfamily. S-2-haloalkanoic acid dehalogenase family.</text>
</comment>
<dbReference type="NCBIfam" id="TIGR01493">
    <property type="entry name" value="HAD-SF-IA-v2"/>
    <property type="match status" value="1"/>
</dbReference>
<name>A0ABP7KVJ0_9ACTN</name>
<evidence type="ECO:0008006" key="5">
    <source>
        <dbReference type="Google" id="ProtNLM"/>
    </source>
</evidence>
<comment type="caution">
    <text evidence="3">The sequence shown here is derived from an EMBL/GenBank/DDBJ whole genome shotgun (WGS) entry which is preliminary data.</text>
</comment>
<evidence type="ECO:0000256" key="2">
    <source>
        <dbReference type="ARBA" id="ARBA00022801"/>
    </source>
</evidence>
<dbReference type="InterPro" id="IPR023198">
    <property type="entry name" value="PGP-like_dom2"/>
</dbReference>
<evidence type="ECO:0000313" key="3">
    <source>
        <dbReference type="EMBL" id="GAA3888002.1"/>
    </source>
</evidence>
<dbReference type="NCBIfam" id="TIGR01428">
    <property type="entry name" value="HAD_type_II"/>
    <property type="match status" value="1"/>
</dbReference>
<dbReference type="InterPro" id="IPR051540">
    <property type="entry name" value="S-2-haloacid_dehalogenase"/>
</dbReference>
<dbReference type="InterPro" id="IPR036412">
    <property type="entry name" value="HAD-like_sf"/>
</dbReference>
<dbReference type="RefSeq" id="WP_345552842.1">
    <property type="nucleotide sequence ID" value="NZ_BAAAZA010000023.1"/>
</dbReference>
<dbReference type="Pfam" id="PF00702">
    <property type="entry name" value="Hydrolase"/>
    <property type="match status" value="1"/>
</dbReference>
<dbReference type="Gene3D" id="3.40.50.1000">
    <property type="entry name" value="HAD superfamily/HAD-like"/>
    <property type="match status" value="1"/>
</dbReference>
<keyword evidence="2" id="KW-0378">Hydrolase</keyword>
<dbReference type="PANTHER" id="PTHR43316:SF3">
    <property type="entry name" value="HALOACID DEHALOGENASE, TYPE II (AFU_ORTHOLOGUE AFUA_2G07750)-RELATED"/>
    <property type="match status" value="1"/>
</dbReference>
<dbReference type="InterPro" id="IPR006439">
    <property type="entry name" value="HAD-SF_hydro_IA"/>
</dbReference>
<sequence>MWFAHLITYSQALTLSGVYVPFTDIGGAVLRMLAATRDITISDADAAELTDRFAAMPPHLEVPAALQRLNDHDFRLFTLTNNPPETSGRQLERAGLSDLFERRFSVETVRCHKPAPKVYHWVADALEVDPGAICLVACHVWDTIGAAAAGWQTALVLREGNAPLDVGPQPDYIGQDLDAIADQLIERHGDGEGDNT</sequence>
<keyword evidence="4" id="KW-1185">Reference proteome</keyword>
<proteinExistence type="inferred from homology"/>
<dbReference type="EMBL" id="BAAAZA010000023">
    <property type="protein sequence ID" value="GAA3888002.1"/>
    <property type="molecule type" value="Genomic_DNA"/>
</dbReference>
<dbReference type="PRINTS" id="PR00413">
    <property type="entry name" value="HADHALOGNASE"/>
</dbReference>
<dbReference type="Gene3D" id="1.10.150.240">
    <property type="entry name" value="Putative phosphatase, domain 2"/>
    <property type="match status" value="1"/>
</dbReference>
<dbReference type="InterPro" id="IPR006328">
    <property type="entry name" value="2-HAD"/>
</dbReference>
<dbReference type="SUPFAM" id="SSF56784">
    <property type="entry name" value="HAD-like"/>
    <property type="match status" value="1"/>
</dbReference>
<evidence type="ECO:0000313" key="4">
    <source>
        <dbReference type="Proteomes" id="UP001501563"/>
    </source>
</evidence>
<dbReference type="InterPro" id="IPR023214">
    <property type="entry name" value="HAD_sf"/>
</dbReference>